<evidence type="ECO:0000256" key="2">
    <source>
        <dbReference type="ARBA" id="ARBA00022448"/>
    </source>
</evidence>
<sequence>MAPMVVSSYFPPLDRCLSGEELLVSWKSVSTALTSNVDLEHDHAAFIERFLFDSYVYELLKNPYNAYPPPSAQSKNAFDTKTSAINVTPTSNAQYDIKEIKEDALWLSKTANINEISALRIVVEECQARSPAQLLGPFSEEELASIRNAAGNNRYSSSIPVGLMSQGADPKHTKEAFGTQANRYKRILRTYLSERKHILKCSERVFHYILSHSERATSSNGSVVKGSAVAPPWSHRIGAALVLKLQQEGYLGANEILLRCTEGITKNMNNLMAGSGWLSEAGGKDDLELDWTRGQICEAIHSMELMRQFCELYCSEPVSSEVILAWFQLQQDYGFFGSFEMEDLSVQTIFSALQSISILVSLAIIGLERTLPSFDPARAHEVPKREIYVRNPQTMTDITNILVQAADNRFPYASPTIITWSIVLQAMTECMLAQEAAEFPLVDRPSSVEADATLAHEMYKEALEQINDILEEDIIDYLARSAIDSCKVFDALSSLSSRIGNTTSAFFSDEVGAQMRTTIVRLIQSSTRVGYNGEIVQASIIASTGGLGYWDIIDAGSNLRKIDLETNIQYDEEAEDLFSFLLRNAQYRYPFEPMPFLQIVRALACHTSGVDVAASYSKVAKHLTTLTSFTFALPPNFHDYETTQEEANNNSIQLTKDIPLFIPRSNNLRTRSSQSSSLISQDAGFRIPAGTIGRIVSETDPKVAYWFHEYSGFAYLGKLLETFLVASELVDAITGMPADRDCASEIIEIFAILLKNIGSSTETDEESFEQAVDLLEKAGLGLSHDQDIIGIVFNIFQEELQKQSASLGADVPVDILVSCVHFVHALIPLYPGRVWPLLSHCGLIDLGRGGGKLPIIVEGVELISGNYDLLISCSRLFESLVEDYANNAIKRRSIAKPTTSRFSSARFQSSHTQPRDITTGLPDSTVSKIFLSFARYFIEVLESSRTWKYISQDDRRRISSIIGKSSIKILNYAYGVEAPAEPDMVEVHNEPNVETILVPFSGTPEAYEGATKEKRTKVMEALMLAASHIVESFLSPSSGTLRFQPLLRSYFDGLETPDTTLSLKMLDLWTDHVGTMLSLAQALLRVKTMLGLPPSQLEAQLFKSSSVIARLYAAHDTYKTQVVDLFEALVVAASSDETSEPPSLLGYLGPQTAWNFLHCLSDLDKPLSRKRNLNAIWHFLSMIMSSRQQWFANYLLTGKTPRDAMKVKSGTKELVTLDQPLLATALIALCGIQDLPKPTSLAMLEFVAMAQNFWPWTVCNSPNYNAFIDSMQDFVGKLKPLGQSKDSLGALIEDCYQTRISAYIAEILAMHLFHSRQMGASVPLKPLIENLSYFKRFATKVPEYNQPLHSLLKKNFEARYPGCTIGDLKRSPLELRQLGTEYFYDTSLADRMLSLDRGWNGVKGGGLRGDVWRANVNLSLVDAQIALFHSWKYLSIELSSNISSEPEAQKMLAAVVTNCLAANGQSQPPEEIFSTLSQARADFALIIGQRLVQVKSSIPEMQTLLPTVWKTIENLRGSFDRPLHGDDVLYYRSLLKLLFLAVRVHSEGASTERENLRASTRASNFAVIPTILTILENVVAKGLRELATSIHDSPADSSPEDLALITGILQSCLRIPGIELNHGQIVTMMVNSSAPLLAIKLFSWAETLTINGDPIYGELSILFLLELSSIPPMAEQLAINGILSQIYSAGITSYFLRPGVSPFAETAGLQRCYSIWARGILPLLLNLLDAVQSSIAVEVAQFLNQFPLMLAHSEQAFDTPETDRIIPKGQTKYVTATICSEVHSMSLLVYILTGFREALVSTMNIPDVKWDAAGVLENVMFWLQPSSSSLLRSRILPMGEREVEAVQKAKSAGKSVSSLEVKVVMELNGIRDVLSSVDTS</sequence>
<evidence type="ECO:0000313" key="13">
    <source>
        <dbReference type="EMBL" id="CZS89835.1"/>
    </source>
</evidence>
<evidence type="ECO:0000256" key="8">
    <source>
        <dbReference type="ARBA" id="ARBA00038387"/>
    </source>
</evidence>
<reference evidence="14" key="1">
    <citation type="submission" date="2016-03" db="EMBL/GenBank/DDBJ databases">
        <authorList>
            <person name="Guldener U."/>
        </authorList>
    </citation>
    <scope>NUCLEOTIDE SEQUENCE [LARGE SCALE GENOMIC DNA]</scope>
    <source>
        <strain evidence="14">04CH-RAC-A.6.1</strain>
    </source>
</reference>
<dbReference type="GO" id="GO:0044611">
    <property type="term" value="C:nuclear pore inner ring"/>
    <property type="evidence" value="ECO:0007669"/>
    <property type="project" value="TreeGrafter"/>
</dbReference>
<organism evidence="13 14">
    <name type="scientific">Rhynchosporium agropyri</name>
    <dbReference type="NCBI Taxonomy" id="914238"/>
    <lineage>
        <taxon>Eukaryota</taxon>
        <taxon>Fungi</taxon>
        <taxon>Dikarya</taxon>
        <taxon>Ascomycota</taxon>
        <taxon>Pezizomycotina</taxon>
        <taxon>Leotiomycetes</taxon>
        <taxon>Helotiales</taxon>
        <taxon>Ploettnerulaceae</taxon>
        <taxon>Rhynchosporium</taxon>
    </lineage>
</organism>
<evidence type="ECO:0000256" key="5">
    <source>
        <dbReference type="ARBA" id="ARBA00023010"/>
    </source>
</evidence>
<keyword evidence="6" id="KW-0906">Nuclear pore complex</keyword>
<evidence type="ECO:0000256" key="7">
    <source>
        <dbReference type="ARBA" id="ARBA00023242"/>
    </source>
</evidence>
<accession>A0A1E1JVA9</accession>
<evidence type="ECO:0000259" key="11">
    <source>
        <dbReference type="Pfam" id="PF18378"/>
    </source>
</evidence>
<dbReference type="EMBL" id="FJUX01000003">
    <property type="protein sequence ID" value="CZS89835.1"/>
    <property type="molecule type" value="Genomic_DNA"/>
</dbReference>
<dbReference type="GO" id="GO:0006606">
    <property type="term" value="P:protein import into nucleus"/>
    <property type="evidence" value="ECO:0007669"/>
    <property type="project" value="TreeGrafter"/>
</dbReference>
<keyword evidence="2" id="KW-0813">Transport</keyword>
<evidence type="ECO:0000256" key="9">
    <source>
        <dbReference type="ARBA" id="ARBA00040174"/>
    </source>
</evidence>
<proteinExistence type="inferred from homology"/>
<feature type="domain" description="Nucleoporin Nup188 N-terminal subdomain III" evidence="12">
    <location>
        <begin position="705"/>
        <end position="886"/>
    </location>
</feature>
<evidence type="ECO:0000256" key="3">
    <source>
        <dbReference type="ARBA" id="ARBA00022816"/>
    </source>
</evidence>
<evidence type="ECO:0000256" key="4">
    <source>
        <dbReference type="ARBA" id="ARBA00022927"/>
    </source>
</evidence>
<evidence type="ECO:0000256" key="6">
    <source>
        <dbReference type="ARBA" id="ARBA00023132"/>
    </source>
</evidence>
<dbReference type="InterPro" id="IPR048883">
    <property type="entry name" value="Nup188_N-subdom_III"/>
</dbReference>
<dbReference type="Pfam" id="PF10487">
    <property type="entry name" value="Nup188_N"/>
    <property type="match status" value="1"/>
</dbReference>
<keyword evidence="7" id="KW-0539">Nucleus</keyword>
<dbReference type="PANTHER" id="PTHR31431">
    <property type="entry name" value="NUCLEOPORIN NUP188 HOMOLOG"/>
    <property type="match status" value="1"/>
</dbReference>
<keyword evidence="3" id="KW-0509">mRNA transport</keyword>
<dbReference type="GO" id="GO:0051028">
    <property type="term" value="P:mRNA transport"/>
    <property type="evidence" value="ECO:0007669"/>
    <property type="project" value="UniProtKB-KW"/>
</dbReference>
<feature type="domain" description="Nucleoporin Nup188 N-terminal subdomain III" evidence="12">
    <location>
        <begin position="1011"/>
        <end position="1199"/>
    </location>
</feature>
<evidence type="ECO:0000313" key="14">
    <source>
        <dbReference type="Proteomes" id="UP000178912"/>
    </source>
</evidence>
<keyword evidence="14" id="KW-1185">Reference proteome</keyword>
<comment type="subcellular location">
    <subcellularLocation>
        <location evidence="1">Nucleus</location>
        <location evidence="1">Nuclear pore complex</location>
    </subcellularLocation>
</comment>
<dbReference type="InterPro" id="IPR044840">
    <property type="entry name" value="Nup188"/>
</dbReference>
<evidence type="ECO:0000259" key="12">
    <source>
        <dbReference type="Pfam" id="PF21093"/>
    </source>
</evidence>
<gene>
    <name evidence="13" type="ORF">RAG0_01079</name>
</gene>
<comment type="similarity">
    <text evidence="8">Belongs to the Nup188 family.</text>
</comment>
<protein>
    <recommendedName>
        <fullName evidence="9">Nucleoporin NUP188</fullName>
    </recommendedName>
</protein>
<dbReference type="OrthoDB" id="102511at2759"/>
<name>A0A1E1JVA9_9HELO</name>
<dbReference type="InterPro" id="IPR018864">
    <property type="entry name" value="Nucleoporin_Nup188_N"/>
</dbReference>
<keyword evidence="5" id="KW-0811">Translocation</keyword>
<dbReference type="Proteomes" id="UP000178912">
    <property type="component" value="Unassembled WGS sequence"/>
</dbReference>
<feature type="domain" description="Nuclear pore protein Nup188 C-terminal" evidence="11">
    <location>
        <begin position="1504"/>
        <end position="1874"/>
    </location>
</feature>
<evidence type="ECO:0000259" key="10">
    <source>
        <dbReference type="Pfam" id="PF10487"/>
    </source>
</evidence>
<dbReference type="Pfam" id="PF21094">
    <property type="entry name" value="Nup188_SH3-like"/>
    <property type="match status" value="1"/>
</dbReference>
<dbReference type="InterPro" id="IPR041634">
    <property type="entry name" value="Nup188_C"/>
</dbReference>
<dbReference type="Gene3D" id="1.25.10.70">
    <property type="match status" value="1"/>
</dbReference>
<dbReference type="Pfam" id="PF18378">
    <property type="entry name" value="Nup188_C"/>
    <property type="match status" value="1"/>
</dbReference>
<evidence type="ECO:0000256" key="1">
    <source>
        <dbReference type="ARBA" id="ARBA00004567"/>
    </source>
</evidence>
<dbReference type="Pfam" id="PF21093">
    <property type="entry name" value="Nup188_N-subdom_III"/>
    <property type="match status" value="2"/>
</dbReference>
<dbReference type="PANTHER" id="PTHR31431:SF1">
    <property type="entry name" value="NUCLEOPORIN NUP188"/>
    <property type="match status" value="1"/>
</dbReference>
<dbReference type="GO" id="GO:0006405">
    <property type="term" value="P:RNA export from nucleus"/>
    <property type="evidence" value="ECO:0007669"/>
    <property type="project" value="TreeGrafter"/>
</dbReference>
<dbReference type="GO" id="GO:0017056">
    <property type="term" value="F:structural constituent of nuclear pore"/>
    <property type="evidence" value="ECO:0007669"/>
    <property type="project" value="InterPro"/>
</dbReference>
<feature type="domain" description="Nucleoporin Nup188 N-terminal" evidence="10">
    <location>
        <begin position="81"/>
        <end position="425"/>
    </location>
</feature>
<keyword evidence="4" id="KW-0653">Protein transport</keyword>